<reference evidence="1 2" key="1">
    <citation type="submission" date="2018-05" db="EMBL/GenBank/DDBJ databases">
        <title>Salinimonas sp. HMF8227 Genome sequencing and assembly.</title>
        <authorList>
            <person name="Kang H."/>
            <person name="Kang J."/>
            <person name="Cha I."/>
            <person name="Kim H."/>
            <person name="Joh K."/>
        </authorList>
    </citation>
    <scope>NUCLEOTIDE SEQUENCE [LARGE SCALE GENOMIC DNA]</scope>
    <source>
        <strain evidence="1 2">HMF8227</strain>
    </source>
</reference>
<protein>
    <submittedName>
        <fullName evidence="1">Uncharacterized protein</fullName>
    </submittedName>
</protein>
<dbReference type="Proteomes" id="UP000245728">
    <property type="component" value="Chromosome"/>
</dbReference>
<accession>A0A2S2E564</accession>
<gene>
    <name evidence="1" type="ORF">HMF8227_02342</name>
</gene>
<proteinExistence type="predicted"/>
<keyword evidence="2" id="KW-1185">Reference proteome</keyword>
<dbReference type="EMBL" id="CP029347">
    <property type="protein sequence ID" value="AWL12794.1"/>
    <property type="molecule type" value="Genomic_DNA"/>
</dbReference>
<dbReference type="RefSeq" id="WP_162558591.1">
    <property type="nucleotide sequence ID" value="NZ_CP029347.1"/>
</dbReference>
<name>A0A2S2E564_9ALTE</name>
<sequence length="147" mass="17136">MSVSTIAVIILALIACLCVMKLDDVGRYIRAQAIRWLYRRAPFFHAHQLLQQVAEHQGQLPAELQAMVEDYSRTVAASRKVELDQDEYWRLLEAERLVQAQLSNIHKRMDNESRAEAFTNIKTDMMVWDRQWRNDKAPASEVDYSID</sequence>
<dbReference type="AlphaFoldDB" id="A0A2S2E564"/>
<evidence type="ECO:0000313" key="2">
    <source>
        <dbReference type="Proteomes" id="UP000245728"/>
    </source>
</evidence>
<dbReference type="KEGG" id="salh:HMF8227_02342"/>
<organism evidence="1 2">
    <name type="scientific">Saliniradius amylolyticus</name>
    <dbReference type="NCBI Taxonomy" id="2183582"/>
    <lineage>
        <taxon>Bacteria</taxon>
        <taxon>Pseudomonadati</taxon>
        <taxon>Pseudomonadota</taxon>
        <taxon>Gammaproteobacteria</taxon>
        <taxon>Alteromonadales</taxon>
        <taxon>Alteromonadaceae</taxon>
        <taxon>Saliniradius</taxon>
    </lineage>
</organism>
<evidence type="ECO:0000313" key="1">
    <source>
        <dbReference type="EMBL" id="AWL12794.1"/>
    </source>
</evidence>